<dbReference type="HOGENOM" id="CLU_101869_0_0_1"/>
<evidence type="ECO:0000256" key="1">
    <source>
        <dbReference type="SAM" id="MobiDB-lite"/>
    </source>
</evidence>
<proteinExistence type="predicted"/>
<dbReference type="OMA" id="WVVNITE"/>
<dbReference type="RefSeq" id="XP_040624422.1">
    <property type="nucleotide sequence ID" value="XM_040770743.1"/>
</dbReference>
<keyword evidence="3" id="KW-1185">Reference proteome</keyword>
<reference evidence="2 3" key="1">
    <citation type="journal article" date="2012" name="Science">
        <title>The Paleozoic origin of enzymatic lignin decomposition reconstructed from 31 fungal genomes.</title>
        <authorList>
            <person name="Floudas D."/>
            <person name="Binder M."/>
            <person name="Riley R."/>
            <person name="Barry K."/>
            <person name="Blanchette R.A."/>
            <person name="Henrissat B."/>
            <person name="Martinez A.T."/>
            <person name="Otillar R."/>
            <person name="Spatafora J.W."/>
            <person name="Yadav J.S."/>
            <person name="Aerts A."/>
            <person name="Benoit I."/>
            <person name="Boyd A."/>
            <person name="Carlson A."/>
            <person name="Copeland A."/>
            <person name="Coutinho P.M."/>
            <person name="de Vries R.P."/>
            <person name="Ferreira P."/>
            <person name="Findley K."/>
            <person name="Foster B."/>
            <person name="Gaskell J."/>
            <person name="Glotzer D."/>
            <person name="Gorecki P."/>
            <person name="Heitman J."/>
            <person name="Hesse C."/>
            <person name="Hori C."/>
            <person name="Igarashi K."/>
            <person name="Jurgens J.A."/>
            <person name="Kallen N."/>
            <person name="Kersten P."/>
            <person name="Kohler A."/>
            <person name="Kuees U."/>
            <person name="Kumar T.K.A."/>
            <person name="Kuo A."/>
            <person name="LaButti K."/>
            <person name="Larrondo L.F."/>
            <person name="Lindquist E."/>
            <person name="Ling A."/>
            <person name="Lombard V."/>
            <person name="Lucas S."/>
            <person name="Lundell T."/>
            <person name="Martin R."/>
            <person name="McLaughlin D.J."/>
            <person name="Morgenstern I."/>
            <person name="Morin E."/>
            <person name="Murat C."/>
            <person name="Nagy L.G."/>
            <person name="Nolan M."/>
            <person name="Ohm R.A."/>
            <person name="Patyshakuliyeva A."/>
            <person name="Rokas A."/>
            <person name="Ruiz-Duenas F.J."/>
            <person name="Sabat G."/>
            <person name="Salamov A."/>
            <person name="Samejima M."/>
            <person name="Schmutz J."/>
            <person name="Slot J.C."/>
            <person name="St John F."/>
            <person name="Stenlid J."/>
            <person name="Sun H."/>
            <person name="Sun S."/>
            <person name="Syed K."/>
            <person name="Tsang A."/>
            <person name="Wiebenga A."/>
            <person name="Young D."/>
            <person name="Pisabarro A."/>
            <person name="Eastwood D.C."/>
            <person name="Martin F."/>
            <person name="Cullen D."/>
            <person name="Grigoriev I.V."/>
            <person name="Hibbett D.S."/>
        </authorList>
    </citation>
    <scope>NUCLEOTIDE SEQUENCE [LARGE SCALE GENOMIC DNA]</scope>
    <source>
        <strain evidence="2 3">DJM-731 SS1</strain>
    </source>
</reference>
<gene>
    <name evidence="2" type="ORF">DACRYDRAFT_119218</name>
</gene>
<name>M5FRD1_DACPD</name>
<accession>M5FRD1</accession>
<protein>
    <submittedName>
        <fullName evidence="2">Uncharacterized protein</fullName>
    </submittedName>
</protein>
<evidence type="ECO:0000313" key="2">
    <source>
        <dbReference type="EMBL" id="EJT97524.1"/>
    </source>
</evidence>
<evidence type="ECO:0000313" key="3">
    <source>
        <dbReference type="Proteomes" id="UP000030653"/>
    </source>
</evidence>
<organism evidence="2 3">
    <name type="scientific">Dacryopinax primogenitus (strain DJM 731)</name>
    <name type="common">Brown rot fungus</name>
    <dbReference type="NCBI Taxonomy" id="1858805"/>
    <lineage>
        <taxon>Eukaryota</taxon>
        <taxon>Fungi</taxon>
        <taxon>Dikarya</taxon>
        <taxon>Basidiomycota</taxon>
        <taxon>Agaricomycotina</taxon>
        <taxon>Dacrymycetes</taxon>
        <taxon>Dacrymycetales</taxon>
        <taxon>Dacrymycetaceae</taxon>
        <taxon>Dacryopinax</taxon>
    </lineage>
</organism>
<feature type="region of interest" description="Disordered" evidence="1">
    <location>
        <begin position="1"/>
        <end position="24"/>
    </location>
</feature>
<dbReference type="EMBL" id="JH795876">
    <property type="protein sequence ID" value="EJT97524.1"/>
    <property type="molecule type" value="Genomic_DNA"/>
</dbReference>
<dbReference type="OrthoDB" id="37659at2759"/>
<dbReference type="Proteomes" id="UP000030653">
    <property type="component" value="Unassembled WGS sequence"/>
</dbReference>
<dbReference type="AlphaFoldDB" id="M5FRD1"/>
<sequence>MEAARSQGILPNNGLPEDRLPPPNNDHLAPELDVIMPVYLFIGKGEQQEPTYRHWSLVWVLPWRLQRPPSGYAAVRTLELTQEFPALHLTNWGPLTRTRYVQSLQMGLIPLGKLSFAERQLLEQIAKNTPVYRPNGIYNCQHWVIDVISKGIHDGLPFDRTPIEEILRVNGRPDLLW</sequence>
<dbReference type="GeneID" id="63685805"/>